<evidence type="ECO:0000313" key="1">
    <source>
        <dbReference type="EMBL" id="KAJ8117028.1"/>
    </source>
</evidence>
<sequence length="450" mass="48329">MRSVTLAREICMPYLHFPTLRSTYTDLTASTLVAMTCVALLGTCDTKIEELLYLRNVICEANVEVMLIDVGRSPTDHQLITVSQASLLSTYTGDKNVAEQERGEFVKIMAVCATKAVKLLHEQGSIHGIVAIGGSGGTSIASSVMRNALPIGFPKLIVSTIASGDTGPIVGETDISLMYSVVDISGLNEILRDILSNAATAIASMALGYSRREPRATSRKRKRVGITMFGVTTPAVDEIRKYLESRYAIDTFVFHATGHGGMAMERLIQEGRIDAVLDLTTTEICDHITGGVMSAGPKRLEAAAAAGIPNIVSVGATDMTNFGPLKTVPERFKDRKLYEHNPVITLMRTSQKEAAQVGEFIVSKLKTHAKDPRMIEVWLPKGGISMIGIHGGPFADGEADAVLFEAIESGLAHSEISVVKDDRAINDVGFARDIAEALAAKLALVPVLME</sequence>
<proteinExistence type="predicted"/>
<dbReference type="EMBL" id="JAPHNI010000069">
    <property type="protein sequence ID" value="KAJ8117028.1"/>
    <property type="molecule type" value="Genomic_DNA"/>
</dbReference>
<keyword evidence="2" id="KW-1185">Reference proteome</keyword>
<evidence type="ECO:0000313" key="2">
    <source>
        <dbReference type="Proteomes" id="UP001153331"/>
    </source>
</evidence>
<dbReference type="Proteomes" id="UP001153331">
    <property type="component" value="Unassembled WGS sequence"/>
</dbReference>
<name>A0ACC2IPH1_9PLEO</name>
<protein>
    <submittedName>
        <fullName evidence="1">Uncharacterized protein</fullName>
    </submittedName>
</protein>
<reference evidence="1" key="1">
    <citation type="submission" date="2022-11" db="EMBL/GenBank/DDBJ databases">
        <title>Genome Sequence of Boeremia exigua.</title>
        <authorList>
            <person name="Buettner E."/>
        </authorList>
    </citation>
    <scope>NUCLEOTIDE SEQUENCE</scope>
    <source>
        <strain evidence="1">CU02</strain>
    </source>
</reference>
<gene>
    <name evidence="1" type="ORF">OPT61_g1676</name>
</gene>
<organism evidence="1 2">
    <name type="scientific">Boeremia exigua</name>
    <dbReference type="NCBI Taxonomy" id="749465"/>
    <lineage>
        <taxon>Eukaryota</taxon>
        <taxon>Fungi</taxon>
        <taxon>Dikarya</taxon>
        <taxon>Ascomycota</taxon>
        <taxon>Pezizomycotina</taxon>
        <taxon>Dothideomycetes</taxon>
        <taxon>Pleosporomycetidae</taxon>
        <taxon>Pleosporales</taxon>
        <taxon>Pleosporineae</taxon>
        <taxon>Didymellaceae</taxon>
        <taxon>Boeremia</taxon>
    </lineage>
</organism>
<comment type="caution">
    <text evidence="1">The sequence shown here is derived from an EMBL/GenBank/DDBJ whole genome shotgun (WGS) entry which is preliminary data.</text>
</comment>
<accession>A0ACC2IPH1</accession>